<sequence length="63" mass="6905">MAASTRRTGEPRYTGNYVTRRTVVLPGSKGTISGTAINDWLDENGDPIYGRDEADEPVESTRC</sequence>
<keyword evidence="2" id="KW-1185">Reference proteome</keyword>
<accession>A0A1E8QBI9</accession>
<comment type="caution">
    <text evidence="1">The sequence shown here is derived from an EMBL/GenBank/DDBJ whole genome shotgun (WGS) entry which is preliminary data.</text>
</comment>
<gene>
    <name evidence="1" type="ORF">BEL07_00510</name>
</gene>
<organism evidence="1 2">
    <name type="scientific">Mycolicibacterium grossiae</name>
    <dbReference type="NCBI Taxonomy" id="1552759"/>
    <lineage>
        <taxon>Bacteria</taxon>
        <taxon>Bacillati</taxon>
        <taxon>Actinomycetota</taxon>
        <taxon>Actinomycetes</taxon>
        <taxon>Mycobacteriales</taxon>
        <taxon>Mycobacteriaceae</taxon>
        <taxon>Mycolicibacterium</taxon>
    </lineage>
</organism>
<protein>
    <submittedName>
        <fullName evidence="1">Uncharacterized protein</fullName>
    </submittedName>
</protein>
<dbReference type="OrthoDB" id="4485278at2"/>
<dbReference type="AlphaFoldDB" id="A0A1E8QBI9"/>
<reference evidence="1 2" key="1">
    <citation type="submission" date="2016-09" db="EMBL/GenBank/DDBJ databases">
        <title>genome sequence of Mycobacterium sp. 739 SCH.</title>
        <authorList>
            <person name="Greninger A.L."/>
            <person name="Qin X."/>
            <person name="Jerome K."/>
            <person name="Vora S."/>
            <person name="Quinn K."/>
        </authorList>
    </citation>
    <scope>NUCLEOTIDE SEQUENCE [LARGE SCALE GENOMIC DNA]</scope>
    <source>
        <strain evidence="1 2">SCH</strain>
    </source>
</reference>
<dbReference type="RefSeq" id="WP_070351151.1">
    <property type="nucleotide sequence ID" value="NZ_CP043474.1"/>
</dbReference>
<evidence type="ECO:0000313" key="1">
    <source>
        <dbReference type="EMBL" id="OFJ55725.1"/>
    </source>
</evidence>
<dbReference type="Proteomes" id="UP000178953">
    <property type="component" value="Unassembled WGS sequence"/>
</dbReference>
<dbReference type="EMBL" id="MCHX01000001">
    <property type="protein sequence ID" value="OFJ55725.1"/>
    <property type="molecule type" value="Genomic_DNA"/>
</dbReference>
<evidence type="ECO:0000313" key="2">
    <source>
        <dbReference type="Proteomes" id="UP000178953"/>
    </source>
</evidence>
<proteinExistence type="predicted"/>
<name>A0A1E8QBI9_9MYCO</name>